<feature type="domain" description="ELYS-like" evidence="4">
    <location>
        <begin position="37"/>
        <end position="284"/>
    </location>
</feature>
<evidence type="ECO:0000256" key="2">
    <source>
        <dbReference type="ARBA" id="ARBA00023242"/>
    </source>
</evidence>
<dbReference type="EMBL" id="RSCE01000008">
    <property type="protein sequence ID" value="RSH80342.1"/>
    <property type="molecule type" value="Genomic_DNA"/>
</dbReference>
<comment type="subcellular location">
    <subcellularLocation>
        <location evidence="1">Nucleus</location>
    </subcellularLocation>
</comment>
<sequence>MGDVPAALLRPFDLSALPYGDGAVTETAARRAALGGKLFLDRLLAFADVDGPALYPPASPSGFRHLLAAIHGSNVDRLKRDCFVYYLARDADAAAWSTSSQTVDTMDVDAGSNPDTHPRAAAFARARCLPRTWRLFIDGYWHLDHGEWDLAVECLRDPSIPAVNFVPEIVGALTTLVAPPSHSLNLVHAFLTPRELESKVEKDAALLAAASVAGMSAAFGKIRALDDTDARTKAREAVWCWSLGAPRSPAGRGTYTAQPKALRELLHLALSDEEHAHLVQLLAQPPRDISAPARSLLHDLVTLRLVHDGKYEETLALDKELAGTDAASAADRQRRREMVREFIDILPEAQRRILLGDRAVEHVANGESGDVDMSRSWIDVAADRSASASASAAAPAAPPVAAPSTPARVVAPTPIRAPALRNIASSNGTPSRTGTSSPFGGPPRFAAAPIASPRPTSPTRTIGSPAPSKQPSPVRAPRLLTPEAVPAPPPVQRAASPPPRVTANPFHPPASSSKPVPARKPKRIIDDTPRRSSRRRSEAPEDNEDTLMQAPSEPPIPEDEPAPPTPAPVVEKTPARRTRRATAHVKEASPTPTVEADTTPTKRTTRGVGRASRASTAETAETEEPHFPGAFDAKPPRSTRSAAKAHLDEPEPSAPEPKRVRAKAASKPTPASTPATRRTTRAMSEMTDDGSVAGDLPATGRRTRRTVAASDRGSPTPSVAGSSVAGSPTRRRTTRAVSATPRQTRSRK</sequence>
<evidence type="ECO:0000313" key="6">
    <source>
        <dbReference type="Proteomes" id="UP000279236"/>
    </source>
</evidence>
<proteinExistence type="predicted"/>
<feature type="compositionally biased region" description="Polar residues" evidence="3">
    <location>
        <begin position="423"/>
        <end position="437"/>
    </location>
</feature>
<feature type="compositionally biased region" description="Polar residues" evidence="3">
    <location>
        <begin position="457"/>
        <end position="471"/>
    </location>
</feature>
<dbReference type="AlphaFoldDB" id="A0A427XNJ8"/>
<gene>
    <name evidence="5" type="ORF">EHS24_008918</name>
</gene>
<feature type="compositionally biased region" description="Basic and acidic residues" evidence="3">
    <location>
        <begin position="523"/>
        <end position="539"/>
    </location>
</feature>
<feature type="compositionally biased region" description="Pro residues" evidence="3">
    <location>
        <begin position="485"/>
        <end position="500"/>
    </location>
</feature>
<dbReference type="PRINTS" id="PR01217">
    <property type="entry name" value="PRICHEXTENSN"/>
</dbReference>
<dbReference type="Pfam" id="PF13934">
    <property type="entry name" value="ELYS"/>
    <property type="match status" value="1"/>
</dbReference>
<organism evidence="5 6">
    <name type="scientific">Apiotrichum porosum</name>
    <dbReference type="NCBI Taxonomy" id="105984"/>
    <lineage>
        <taxon>Eukaryota</taxon>
        <taxon>Fungi</taxon>
        <taxon>Dikarya</taxon>
        <taxon>Basidiomycota</taxon>
        <taxon>Agaricomycotina</taxon>
        <taxon>Tremellomycetes</taxon>
        <taxon>Trichosporonales</taxon>
        <taxon>Trichosporonaceae</taxon>
        <taxon>Apiotrichum</taxon>
    </lineage>
</organism>
<evidence type="ECO:0000256" key="3">
    <source>
        <dbReference type="SAM" id="MobiDB-lite"/>
    </source>
</evidence>
<name>A0A427XNJ8_9TREE</name>
<evidence type="ECO:0000259" key="4">
    <source>
        <dbReference type="Pfam" id="PF13934"/>
    </source>
</evidence>
<dbReference type="STRING" id="105984.A0A427XNJ8"/>
<feature type="compositionally biased region" description="Low complexity" evidence="3">
    <location>
        <begin position="610"/>
        <end position="619"/>
    </location>
</feature>
<dbReference type="RefSeq" id="XP_028475289.1">
    <property type="nucleotide sequence ID" value="XM_028624217.1"/>
</dbReference>
<keyword evidence="6" id="KW-1185">Reference proteome</keyword>
<feature type="region of interest" description="Disordered" evidence="3">
    <location>
        <begin position="420"/>
        <end position="748"/>
    </location>
</feature>
<dbReference type="GeneID" id="39593461"/>
<dbReference type="OrthoDB" id="20729at2759"/>
<protein>
    <recommendedName>
        <fullName evidence="4">ELYS-like domain-containing protein</fullName>
    </recommendedName>
</protein>
<accession>A0A427XNJ8</accession>
<feature type="compositionally biased region" description="Low complexity" evidence="3">
    <location>
        <begin position="663"/>
        <end position="677"/>
    </location>
</feature>
<dbReference type="InterPro" id="IPR025151">
    <property type="entry name" value="ELYS_dom"/>
</dbReference>
<dbReference type="Proteomes" id="UP000279236">
    <property type="component" value="Unassembled WGS sequence"/>
</dbReference>
<dbReference type="GO" id="GO:0005634">
    <property type="term" value="C:nucleus"/>
    <property type="evidence" value="ECO:0007669"/>
    <property type="project" value="UniProtKB-SubCell"/>
</dbReference>
<feature type="compositionally biased region" description="Polar residues" evidence="3">
    <location>
        <begin position="713"/>
        <end position="726"/>
    </location>
</feature>
<feature type="compositionally biased region" description="Polar residues" evidence="3">
    <location>
        <begin position="590"/>
        <end position="602"/>
    </location>
</feature>
<evidence type="ECO:0000313" key="5">
    <source>
        <dbReference type="EMBL" id="RSH80342.1"/>
    </source>
</evidence>
<feature type="compositionally biased region" description="Low complexity" evidence="3">
    <location>
        <begin position="438"/>
        <end position="451"/>
    </location>
</feature>
<reference evidence="5 6" key="1">
    <citation type="submission" date="2018-11" db="EMBL/GenBank/DDBJ databases">
        <title>Genome sequence of Apiotrichum porosum DSM 27194.</title>
        <authorList>
            <person name="Aliyu H."/>
            <person name="Gorte O."/>
            <person name="Ochsenreither K."/>
        </authorList>
    </citation>
    <scope>NUCLEOTIDE SEQUENCE [LARGE SCALE GENOMIC DNA]</scope>
    <source>
        <strain evidence="5 6">DSM 27194</strain>
    </source>
</reference>
<comment type="caution">
    <text evidence="5">The sequence shown here is derived from an EMBL/GenBank/DDBJ whole genome shotgun (WGS) entry which is preliminary data.</text>
</comment>
<evidence type="ECO:0000256" key="1">
    <source>
        <dbReference type="ARBA" id="ARBA00004123"/>
    </source>
</evidence>
<keyword evidence="2" id="KW-0539">Nucleus</keyword>